<dbReference type="RefSeq" id="WP_108432353.1">
    <property type="nucleotide sequence ID" value="NZ_CP026947.1"/>
</dbReference>
<dbReference type="PRINTS" id="PR00691">
    <property type="entry name" value="ADHESINB"/>
</dbReference>
<evidence type="ECO:0000313" key="5">
    <source>
        <dbReference type="EMBL" id="PWC02195.1"/>
    </source>
</evidence>
<dbReference type="InterPro" id="IPR006127">
    <property type="entry name" value="ZnuA-like"/>
</dbReference>
<dbReference type="SUPFAM" id="SSF53807">
    <property type="entry name" value="Helical backbone' metal receptor"/>
    <property type="match status" value="1"/>
</dbReference>
<dbReference type="EMBL" id="QEEZ01000005">
    <property type="protein sequence ID" value="PWC02195.1"/>
    <property type="molecule type" value="Genomic_DNA"/>
</dbReference>
<evidence type="ECO:0000256" key="3">
    <source>
        <dbReference type="RuleBase" id="RU003512"/>
    </source>
</evidence>
<comment type="similarity">
    <text evidence="3">Belongs to the bacterial solute-binding protein 9 family.</text>
</comment>
<name>A0A2U1T8A3_9CORY</name>
<protein>
    <submittedName>
        <fullName evidence="5">Anchored repeat ABC transporter, substrate-binding protein</fullName>
    </submittedName>
</protein>
<evidence type="ECO:0000256" key="4">
    <source>
        <dbReference type="SAM" id="SignalP"/>
    </source>
</evidence>
<dbReference type="GO" id="GO:0007155">
    <property type="term" value="P:cell adhesion"/>
    <property type="evidence" value="ECO:0007669"/>
    <property type="project" value="InterPro"/>
</dbReference>
<feature type="chain" id="PRO_5039699316" evidence="4">
    <location>
        <begin position="22"/>
        <end position="491"/>
    </location>
</feature>
<dbReference type="GO" id="GO:0046872">
    <property type="term" value="F:metal ion binding"/>
    <property type="evidence" value="ECO:0007669"/>
    <property type="project" value="UniProtKB-KW"/>
</dbReference>
<dbReference type="InterPro" id="IPR006129">
    <property type="entry name" value="AdhesinB"/>
</dbReference>
<dbReference type="InterPro" id="IPR050492">
    <property type="entry name" value="Bact_metal-bind_prot9"/>
</dbReference>
<evidence type="ECO:0000256" key="2">
    <source>
        <dbReference type="ARBA" id="ARBA00022729"/>
    </source>
</evidence>
<sequence>MTGRCARALSALALTALGVTACAPAPEVPQRDDGVTDVVTTTGILADLAQGVAGDAARVTALVPPGADPHSFEPGLRDIRTVAHADLVLANHLLLEDQALMDTVRNARPESTELVTVSENSETYGATLIPLVEDLTLDTPWLGAQVVGDHGAGQAVDLVLTESSGPGEVAAYLTGTFGQPVRYFDTSDSVDDRDKLRLPTGAHTHLSWSFTEAGRYELDISARDADSGAEIGAGSIRLAVGVDPGVDAVREGHVDVAVDTHTGEVGLRGDDHEFSDRVVEVPARALQQVPPDPAYRFLGRPGAEVYVLPQAVLGKHVHGEIDPHTWHDPANAAAAVRVIEDKLAALDPANAETFAANSARLREEIDAVDKEVRALIDDIPPENRNLVTTHDGYGYLAAAYDLNVAGVVSPNPAVEPSARDVIALTRTLQHLEVPAVFLEPTEQNGPGTLSEIARDLGLNVCTIHGDMLSDAVPTYLDLMKTNALTLRRCLQ</sequence>
<dbReference type="GO" id="GO:0030001">
    <property type="term" value="P:metal ion transport"/>
    <property type="evidence" value="ECO:0007669"/>
    <property type="project" value="InterPro"/>
</dbReference>
<dbReference type="PROSITE" id="PS51257">
    <property type="entry name" value="PROKAR_LIPOPROTEIN"/>
    <property type="match status" value="1"/>
</dbReference>
<dbReference type="NCBIfam" id="TIGR03772">
    <property type="entry name" value="anch_rpt_subst"/>
    <property type="match status" value="1"/>
</dbReference>
<accession>A0A2U1T8A3</accession>
<proteinExistence type="inferred from homology"/>
<dbReference type="Pfam" id="PF01297">
    <property type="entry name" value="ZnuA"/>
    <property type="match status" value="2"/>
</dbReference>
<evidence type="ECO:0000256" key="1">
    <source>
        <dbReference type="ARBA" id="ARBA00022448"/>
    </source>
</evidence>
<dbReference type="InterPro" id="IPR022434">
    <property type="entry name" value="ABC_LPXTG_lipo_actinobac"/>
</dbReference>
<organism evidence="5 6">
    <name type="scientific">Corynebacterium yudongzhengii</name>
    <dbReference type="NCBI Taxonomy" id="2080740"/>
    <lineage>
        <taxon>Bacteria</taxon>
        <taxon>Bacillati</taxon>
        <taxon>Actinomycetota</taxon>
        <taxon>Actinomycetes</taxon>
        <taxon>Mycobacteriales</taxon>
        <taxon>Corynebacteriaceae</taxon>
        <taxon>Corynebacterium</taxon>
    </lineage>
</organism>
<dbReference type="GO" id="GO:0030313">
    <property type="term" value="C:cell envelope"/>
    <property type="evidence" value="ECO:0007669"/>
    <property type="project" value="UniProtKB-SubCell"/>
</dbReference>
<dbReference type="PANTHER" id="PTHR42953">
    <property type="entry name" value="HIGH-AFFINITY ZINC UPTAKE SYSTEM PROTEIN ZNUA-RELATED"/>
    <property type="match status" value="1"/>
</dbReference>
<dbReference type="NCBIfam" id="NF038134">
    <property type="entry name" value="choice_anch_M"/>
    <property type="match status" value="1"/>
</dbReference>
<dbReference type="Proteomes" id="UP000244989">
    <property type="component" value="Unassembled WGS sequence"/>
</dbReference>
<keyword evidence="1 3" id="KW-0813">Transport</keyword>
<reference evidence="6" key="1">
    <citation type="submission" date="2018-04" db="EMBL/GenBank/DDBJ databases">
        <authorList>
            <person name="Liu S."/>
            <person name="Wang Z."/>
            <person name="Li J."/>
        </authorList>
    </citation>
    <scope>NUCLEOTIDE SEQUENCE [LARGE SCALE GENOMIC DNA]</scope>
    <source>
        <strain evidence="6">2189</strain>
    </source>
</reference>
<keyword evidence="6" id="KW-1185">Reference proteome</keyword>
<feature type="signal peptide" evidence="4">
    <location>
        <begin position="1"/>
        <end position="21"/>
    </location>
</feature>
<keyword evidence="2 4" id="KW-0732">Signal</keyword>
<dbReference type="KEGG" id="cyz:C3B44_10715"/>
<dbReference type="Gene3D" id="3.40.50.1980">
    <property type="entry name" value="Nitrogenase molybdenum iron protein domain"/>
    <property type="match status" value="2"/>
</dbReference>
<dbReference type="AlphaFoldDB" id="A0A2U1T8A3"/>
<gene>
    <name evidence="5" type="ORF">DF222_03680</name>
</gene>
<evidence type="ECO:0000313" key="6">
    <source>
        <dbReference type="Proteomes" id="UP000244989"/>
    </source>
</evidence>
<dbReference type="OrthoDB" id="9810636at2"/>
<comment type="caution">
    <text evidence="5">The sequence shown here is derived from an EMBL/GenBank/DDBJ whole genome shotgun (WGS) entry which is preliminary data.</text>
</comment>
<dbReference type="PRINTS" id="PR00690">
    <property type="entry name" value="ADHESNFAMILY"/>
</dbReference>
<dbReference type="InterPro" id="IPR006128">
    <property type="entry name" value="Lipoprotein_PsaA-like"/>
</dbReference>